<gene>
    <name evidence="2" type="primary">Contig9379.g10024</name>
    <name evidence="2" type="ORF">STYLEM_18765</name>
</gene>
<accession>A0A078B5X7</accession>
<dbReference type="GO" id="GO:0005737">
    <property type="term" value="C:cytoplasm"/>
    <property type="evidence" value="ECO:0007669"/>
    <property type="project" value="TreeGrafter"/>
</dbReference>
<feature type="domain" description="Calcineurin-like phosphoesterase" evidence="1">
    <location>
        <begin position="2"/>
        <end position="211"/>
    </location>
</feature>
<dbReference type="OrthoDB" id="429461at2759"/>
<dbReference type="AlphaFoldDB" id="A0A078B5X7"/>
<keyword evidence="3" id="KW-1185">Reference proteome</keyword>
<dbReference type="PANTHER" id="PTHR32440">
    <property type="entry name" value="PHOSPHATASE DCR2-RELATED-RELATED"/>
    <property type="match status" value="1"/>
</dbReference>
<reference evidence="2 3" key="1">
    <citation type="submission" date="2014-06" db="EMBL/GenBank/DDBJ databases">
        <authorList>
            <person name="Swart Estienne"/>
        </authorList>
    </citation>
    <scope>NUCLEOTIDE SEQUENCE [LARGE SCALE GENOMIC DNA]</scope>
    <source>
        <strain evidence="2 3">130c</strain>
    </source>
</reference>
<dbReference type="InterPro" id="IPR004843">
    <property type="entry name" value="Calcineurin-like_PHP"/>
</dbReference>
<evidence type="ECO:0000313" key="2">
    <source>
        <dbReference type="EMBL" id="CDW89631.1"/>
    </source>
</evidence>
<dbReference type="PANTHER" id="PTHR32440:SF3">
    <property type="entry name" value="CALCINEURIN-LIKE PHOSPHOESTERASE DOMAIN-CONTAINING PROTEIN"/>
    <property type="match status" value="1"/>
</dbReference>
<protein>
    <submittedName>
        <fullName evidence="2">Metallophosphoesterase</fullName>
    </submittedName>
</protein>
<dbReference type="Pfam" id="PF00149">
    <property type="entry name" value="Metallophos"/>
    <property type="match status" value="1"/>
</dbReference>
<dbReference type="InParanoid" id="A0A078B5X7"/>
<dbReference type="Gene3D" id="3.60.21.10">
    <property type="match status" value="1"/>
</dbReference>
<proteinExistence type="predicted"/>
<dbReference type="EMBL" id="CCKQ01017733">
    <property type="protein sequence ID" value="CDW89631.1"/>
    <property type="molecule type" value="Genomic_DNA"/>
</dbReference>
<dbReference type="CDD" id="cd07383">
    <property type="entry name" value="MPP_Dcr2"/>
    <property type="match status" value="1"/>
</dbReference>
<dbReference type="Proteomes" id="UP000039865">
    <property type="component" value="Unassembled WGS sequence"/>
</dbReference>
<organism evidence="2 3">
    <name type="scientific">Stylonychia lemnae</name>
    <name type="common">Ciliate</name>
    <dbReference type="NCBI Taxonomy" id="5949"/>
    <lineage>
        <taxon>Eukaryota</taxon>
        <taxon>Sar</taxon>
        <taxon>Alveolata</taxon>
        <taxon>Ciliophora</taxon>
        <taxon>Intramacronucleata</taxon>
        <taxon>Spirotrichea</taxon>
        <taxon>Stichotrichia</taxon>
        <taxon>Sporadotrichida</taxon>
        <taxon>Oxytrichidae</taxon>
        <taxon>Stylonychinae</taxon>
        <taxon>Stylonychia</taxon>
    </lineage>
</organism>
<dbReference type="GO" id="GO:0016788">
    <property type="term" value="F:hydrolase activity, acting on ester bonds"/>
    <property type="evidence" value="ECO:0007669"/>
    <property type="project" value="TreeGrafter"/>
</dbReference>
<evidence type="ECO:0000259" key="1">
    <source>
        <dbReference type="Pfam" id="PF00149"/>
    </source>
</evidence>
<dbReference type="InterPro" id="IPR029052">
    <property type="entry name" value="Metallo-depent_PP-like"/>
</dbReference>
<name>A0A078B5X7_STYLE</name>
<sequence length="313" mass="36173">MRQILKDENPDLVVSTGDNVFASCSEAQVPGWYASKYSKFVQPMIDLNIPWAITTGNHDIEGDLDQVRISALDRSYMLSQTLPPAGDFHLDFNYILPIYDHNGKNIAYRLWFLDSGADDCLDTEGYDCFRQDQINWVKQESTKISNTDPSKGKGMMLFHIPLQQYMSLVNENEYYGLFGEWVCCQEVDTGMFKVIQDYKTVDWITCGHDHNNDYYGQYQGLNLAYGRKTGYMHYGPSDLKHGARVFEIQIAPIYKVKTWIRNEDSTIDYQSQKTKKQIFLPNQKFCGASINSLNFLKEFGLDKWISQKNKQNI</sequence>
<evidence type="ECO:0000313" key="3">
    <source>
        <dbReference type="Proteomes" id="UP000039865"/>
    </source>
</evidence>
<dbReference type="OMA" id="LWNRSSN"/>
<dbReference type="SUPFAM" id="SSF56300">
    <property type="entry name" value="Metallo-dependent phosphatases"/>
    <property type="match status" value="1"/>
</dbReference>